<dbReference type="PANTHER" id="PTHR38593">
    <property type="entry name" value="BLR2558 PROTEIN"/>
    <property type="match status" value="1"/>
</dbReference>
<evidence type="ECO:0000313" key="4">
    <source>
        <dbReference type="Proteomes" id="UP000316727"/>
    </source>
</evidence>
<dbReference type="PROSITE" id="PS51257">
    <property type="entry name" value="PROKAR_LIPOPROTEIN"/>
    <property type="match status" value="1"/>
</dbReference>
<proteinExistence type="predicted"/>
<dbReference type="InterPro" id="IPR025419">
    <property type="entry name" value="DUF4142"/>
</dbReference>
<keyword evidence="4" id="KW-1185">Reference proteome</keyword>
<dbReference type="Pfam" id="PF13628">
    <property type="entry name" value="DUF4142"/>
    <property type="match status" value="1"/>
</dbReference>
<accession>A0A501WDN2</accession>
<name>A0A501WDN2_9BACT</name>
<comment type="caution">
    <text evidence="3">The sequence shown here is derived from an EMBL/GenBank/DDBJ whole genome shotgun (WGS) entry which is preliminary data.</text>
</comment>
<dbReference type="OrthoDB" id="883203at2"/>
<feature type="domain" description="DUF4142" evidence="2">
    <location>
        <begin position="37"/>
        <end position="171"/>
    </location>
</feature>
<organism evidence="3 4">
    <name type="scientific">Pontibacter mangrovi</name>
    <dbReference type="NCBI Taxonomy" id="2589816"/>
    <lineage>
        <taxon>Bacteria</taxon>
        <taxon>Pseudomonadati</taxon>
        <taxon>Bacteroidota</taxon>
        <taxon>Cytophagia</taxon>
        <taxon>Cytophagales</taxon>
        <taxon>Hymenobacteraceae</taxon>
        <taxon>Pontibacter</taxon>
    </lineage>
</organism>
<dbReference type="Proteomes" id="UP000316727">
    <property type="component" value="Unassembled WGS sequence"/>
</dbReference>
<reference evidence="3 4" key="1">
    <citation type="submission" date="2019-06" db="EMBL/GenBank/DDBJ databases">
        <title>A novel bacterium of genus Pontibacter, isolated from marine sediment.</title>
        <authorList>
            <person name="Huang H."/>
            <person name="Mo K."/>
            <person name="Hu Y."/>
        </authorList>
    </citation>
    <scope>NUCLEOTIDE SEQUENCE [LARGE SCALE GENOMIC DNA]</scope>
    <source>
        <strain evidence="3 4">HB172049</strain>
    </source>
</reference>
<evidence type="ECO:0000313" key="3">
    <source>
        <dbReference type="EMBL" id="TPE46194.1"/>
    </source>
</evidence>
<dbReference type="InterPro" id="IPR012347">
    <property type="entry name" value="Ferritin-like"/>
</dbReference>
<evidence type="ECO:0000256" key="1">
    <source>
        <dbReference type="SAM" id="SignalP"/>
    </source>
</evidence>
<protein>
    <submittedName>
        <fullName evidence="3">DUF4142 domain-containing protein</fullName>
    </submittedName>
</protein>
<evidence type="ECO:0000259" key="2">
    <source>
        <dbReference type="Pfam" id="PF13628"/>
    </source>
</evidence>
<keyword evidence="1" id="KW-0732">Signal</keyword>
<dbReference type="Gene3D" id="1.20.1260.10">
    <property type="match status" value="1"/>
</dbReference>
<dbReference type="AlphaFoldDB" id="A0A501WDN2"/>
<dbReference type="EMBL" id="VFRQ01000001">
    <property type="protein sequence ID" value="TPE46194.1"/>
    <property type="molecule type" value="Genomic_DNA"/>
</dbReference>
<feature type="chain" id="PRO_5021325014" evidence="1">
    <location>
        <begin position="26"/>
        <end position="178"/>
    </location>
</feature>
<gene>
    <name evidence="3" type="ORF">FJM65_02285</name>
</gene>
<sequence>MKQMRIKRWNILLLLVPFIFFTACDDDEDVDVDVMTPTAFIQEAAAIDTFEIVTANLALQNSTQAEVQEFAQLMLQEHTATRAQLRTMARERNISLQMNMTQERERIRTRLQSQTGTPFDKDYANVQVEAHEDAIQFYERARDRLQDQDLKTLADQILLRLRDHLREAQQLKDFTDQL</sequence>
<feature type="signal peptide" evidence="1">
    <location>
        <begin position="1"/>
        <end position="25"/>
    </location>
</feature>
<dbReference type="PANTHER" id="PTHR38593:SF1">
    <property type="entry name" value="BLR2558 PROTEIN"/>
    <property type="match status" value="1"/>
</dbReference>